<name>C7MV10_SACVD</name>
<evidence type="ECO:0000313" key="3">
    <source>
        <dbReference type="Proteomes" id="UP000000841"/>
    </source>
</evidence>
<keyword evidence="3" id="KW-1185">Reference proteome</keyword>
<dbReference type="Proteomes" id="UP000000841">
    <property type="component" value="Chromosome"/>
</dbReference>
<evidence type="ECO:0000313" key="2">
    <source>
        <dbReference type="EMBL" id="ACU96962.1"/>
    </source>
</evidence>
<feature type="region of interest" description="Disordered" evidence="1">
    <location>
        <begin position="40"/>
        <end position="62"/>
    </location>
</feature>
<organism evidence="2 3">
    <name type="scientific">Saccharomonospora viridis (strain ATCC 15386 / DSM 43017 / JCM 3036 / CCUG 5913 / NBRC 12207 / NCIMB 9602 / P101)</name>
    <name type="common">Thermoactinomyces viridis</name>
    <dbReference type="NCBI Taxonomy" id="471857"/>
    <lineage>
        <taxon>Bacteria</taxon>
        <taxon>Bacillati</taxon>
        <taxon>Actinomycetota</taxon>
        <taxon>Actinomycetes</taxon>
        <taxon>Pseudonocardiales</taxon>
        <taxon>Pseudonocardiaceae</taxon>
        <taxon>Saccharomonospora</taxon>
    </lineage>
</organism>
<gene>
    <name evidence="2" type="ordered locus">Svir_19430</name>
</gene>
<dbReference type="EMBL" id="CP001683">
    <property type="protein sequence ID" value="ACU96962.1"/>
    <property type="molecule type" value="Genomic_DNA"/>
</dbReference>
<proteinExistence type="predicted"/>
<dbReference type="AlphaFoldDB" id="C7MV10"/>
<protein>
    <submittedName>
        <fullName evidence="2">Uncharacterized protein</fullName>
    </submittedName>
</protein>
<reference evidence="2 3" key="1">
    <citation type="journal article" date="2009" name="Stand. Genomic Sci.">
        <title>Complete genome sequence of Saccharomonospora viridis type strain (P101).</title>
        <authorList>
            <person name="Pati A."/>
            <person name="Sikorski J."/>
            <person name="Nolan M."/>
            <person name="Lapidus A."/>
            <person name="Copeland A."/>
            <person name="Glavina Del Rio T."/>
            <person name="Lucas S."/>
            <person name="Chen F."/>
            <person name="Tice H."/>
            <person name="Pitluck S."/>
            <person name="Cheng J.F."/>
            <person name="Chertkov O."/>
            <person name="Brettin T."/>
            <person name="Han C."/>
            <person name="Detter J.C."/>
            <person name="Kuske C."/>
            <person name="Bruce D."/>
            <person name="Goodwin L."/>
            <person name="Chain P."/>
            <person name="D'haeseleer P."/>
            <person name="Chen A."/>
            <person name="Palaniappan K."/>
            <person name="Ivanova N."/>
            <person name="Mavromatis K."/>
            <person name="Mikhailova N."/>
            <person name="Rohde M."/>
            <person name="Tindall B.J."/>
            <person name="Goker M."/>
            <person name="Bristow J."/>
            <person name="Eisen J.A."/>
            <person name="Markowitz V."/>
            <person name="Hugenholtz P."/>
            <person name="Kyrpides N.C."/>
            <person name="Klenk H.P."/>
        </authorList>
    </citation>
    <scope>NUCLEOTIDE SEQUENCE [LARGE SCALE GENOMIC DNA]</scope>
    <source>
        <strain evidence="3">ATCC 15386 / DSM 43017 / JCM 3036 / NBRC 12207 / P101</strain>
    </source>
</reference>
<evidence type="ECO:0000256" key="1">
    <source>
        <dbReference type="SAM" id="MobiDB-lite"/>
    </source>
</evidence>
<dbReference type="KEGG" id="svi:Svir_19430"/>
<sequence>MSIIQHFLRGQNSMTKRINRRALLVGFFAMPVLVACGGTKRRRRRGGGDVGKVKADRLSPGSGGNIDPRFRFVLRRNTIRSPLWKVDRSQTQ</sequence>
<accession>C7MV10</accession>
<dbReference type="HOGENOM" id="CLU_2411429_0_0_11"/>